<dbReference type="AlphaFoldDB" id="A0A4P8IZK3"/>
<dbReference type="Pfam" id="PF13649">
    <property type="entry name" value="Methyltransf_25"/>
    <property type="match status" value="1"/>
</dbReference>
<proteinExistence type="predicted"/>
<feature type="domain" description="Methyltransferase" evidence="4">
    <location>
        <begin position="53"/>
        <end position="143"/>
    </location>
</feature>
<dbReference type="InterPro" id="IPR041698">
    <property type="entry name" value="Methyltransf_25"/>
</dbReference>
<dbReference type="GO" id="GO:0032259">
    <property type="term" value="P:methylation"/>
    <property type="evidence" value="ECO:0007669"/>
    <property type="project" value="UniProtKB-KW"/>
</dbReference>
<dbReference type="KEGG" id="tvl:FAZ95_26645"/>
<dbReference type="GO" id="GO:0008168">
    <property type="term" value="F:methyltransferase activity"/>
    <property type="evidence" value="ECO:0007669"/>
    <property type="project" value="UniProtKB-KW"/>
</dbReference>
<keyword evidence="3" id="KW-0949">S-adenosyl-L-methionine</keyword>
<protein>
    <submittedName>
        <fullName evidence="5">Class I SAM-dependent methyltransferase</fullName>
    </submittedName>
</protein>
<sequence>MEVTPQPGNDQATHWNGPAGLAWVETQAVLDALFEPFEALLVEAASAKSGGRVLDVGCGTGSTTLAVARRLGAAGRCVGIDISEPMIAMARARAEREGSPARFICADAQDHAFEAAGFDRIVSRFGVMFFADPVRAFANLRRAASDAAELRCIAWRSPSDNPFMTTAERAAAPLLPNLPARRPNAPGQFAFADRQRVDAILHESGWAGIEIRPIDVDCTMPEAGLVDYLNRLGPVGLMLREVDDATRKQVVETIRAAFAPYVHGSEVRFTAACWMVEARAAMV</sequence>
<dbReference type="EMBL" id="CP040078">
    <property type="protein sequence ID" value="QCP52724.1"/>
    <property type="molecule type" value="Genomic_DNA"/>
</dbReference>
<dbReference type="SUPFAM" id="SSF53335">
    <property type="entry name" value="S-adenosyl-L-methionine-dependent methyltransferases"/>
    <property type="match status" value="1"/>
</dbReference>
<organism evidence="5 6">
    <name type="scientific">Trinickia violacea</name>
    <dbReference type="NCBI Taxonomy" id="2571746"/>
    <lineage>
        <taxon>Bacteria</taxon>
        <taxon>Pseudomonadati</taxon>
        <taxon>Pseudomonadota</taxon>
        <taxon>Betaproteobacteria</taxon>
        <taxon>Burkholderiales</taxon>
        <taxon>Burkholderiaceae</taxon>
        <taxon>Trinickia</taxon>
    </lineage>
</organism>
<name>A0A4P8IZK3_9BURK</name>
<evidence type="ECO:0000313" key="6">
    <source>
        <dbReference type="Proteomes" id="UP000298656"/>
    </source>
</evidence>
<dbReference type="PANTHER" id="PTHR43464">
    <property type="entry name" value="METHYLTRANSFERASE"/>
    <property type="match status" value="1"/>
</dbReference>
<dbReference type="PANTHER" id="PTHR43464:SF19">
    <property type="entry name" value="UBIQUINONE BIOSYNTHESIS O-METHYLTRANSFERASE, MITOCHONDRIAL"/>
    <property type="match status" value="1"/>
</dbReference>
<evidence type="ECO:0000256" key="2">
    <source>
        <dbReference type="ARBA" id="ARBA00022679"/>
    </source>
</evidence>
<reference evidence="5 6" key="1">
    <citation type="submission" date="2019-05" db="EMBL/GenBank/DDBJ databases">
        <title>Burkholderia sp. DHOD12, isolated from subtropical forest soil.</title>
        <authorList>
            <person name="Gao Z.-H."/>
            <person name="Qiu L.-H."/>
        </authorList>
    </citation>
    <scope>NUCLEOTIDE SEQUENCE [LARGE SCALE GENOMIC DNA]</scope>
    <source>
        <strain evidence="5 6">DHOD12</strain>
    </source>
</reference>
<dbReference type="Proteomes" id="UP000298656">
    <property type="component" value="Chromosome 2"/>
</dbReference>
<dbReference type="InterPro" id="IPR029063">
    <property type="entry name" value="SAM-dependent_MTases_sf"/>
</dbReference>
<evidence type="ECO:0000259" key="4">
    <source>
        <dbReference type="Pfam" id="PF13649"/>
    </source>
</evidence>
<accession>A0A4P8IZK3</accession>
<evidence type="ECO:0000256" key="3">
    <source>
        <dbReference type="ARBA" id="ARBA00022691"/>
    </source>
</evidence>
<keyword evidence="2 5" id="KW-0808">Transferase</keyword>
<dbReference type="OrthoDB" id="9777638at2"/>
<evidence type="ECO:0000313" key="5">
    <source>
        <dbReference type="EMBL" id="QCP52724.1"/>
    </source>
</evidence>
<keyword evidence="6" id="KW-1185">Reference proteome</keyword>
<gene>
    <name evidence="5" type="ORF">FAZ95_26645</name>
</gene>
<dbReference type="Gene3D" id="3.40.50.150">
    <property type="entry name" value="Vaccinia Virus protein VP39"/>
    <property type="match status" value="1"/>
</dbReference>
<dbReference type="CDD" id="cd02440">
    <property type="entry name" value="AdoMet_MTases"/>
    <property type="match status" value="1"/>
</dbReference>
<keyword evidence="1 5" id="KW-0489">Methyltransferase</keyword>
<dbReference type="RefSeq" id="WP_137335495.1">
    <property type="nucleotide sequence ID" value="NZ_CP040078.1"/>
</dbReference>
<evidence type="ECO:0000256" key="1">
    <source>
        <dbReference type="ARBA" id="ARBA00022603"/>
    </source>
</evidence>